<feature type="compositionally biased region" description="Low complexity" evidence="1">
    <location>
        <begin position="73"/>
        <end position="92"/>
    </location>
</feature>
<organism evidence="2 3">
    <name type="scientific">Laccaria amethystina LaAM-08-1</name>
    <dbReference type="NCBI Taxonomy" id="1095629"/>
    <lineage>
        <taxon>Eukaryota</taxon>
        <taxon>Fungi</taxon>
        <taxon>Dikarya</taxon>
        <taxon>Basidiomycota</taxon>
        <taxon>Agaricomycotina</taxon>
        <taxon>Agaricomycetes</taxon>
        <taxon>Agaricomycetidae</taxon>
        <taxon>Agaricales</taxon>
        <taxon>Agaricineae</taxon>
        <taxon>Hydnangiaceae</taxon>
        <taxon>Laccaria</taxon>
    </lineage>
</organism>
<protein>
    <submittedName>
        <fullName evidence="2">Uncharacterized protein</fullName>
    </submittedName>
</protein>
<proteinExistence type="predicted"/>
<name>A0A0C9XU65_9AGAR</name>
<dbReference type="HOGENOM" id="CLU_1970913_0_0_1"/>
<evidence type="ECO:0000256" key="1">
    <source>
        <dbReference type="SAM" id="MobiDB-lite"/>
    </source>
</evidence>
<keyword evidence="3" id="KW-1185">Reference proteome</keyword>
<feature type="region of interest" description="Disordered" evidence="1">
    <location>
        <begin position="105"/>
        <end position="127"/>
    </location>
</feature>
<dbReference type="Proteomes" id="UP000054477">
    <property type="component" value="Unassembled WGS sequence"/>
</dbReference>
<gene>
    <name evidence="2" type="ORF">K443DRAFT_7009</name>
</gene>
<dbReference type="EMBL" id="KN838609">
    <property type="protein sequence ID" value="KIK01252.1"/>
    <property type="molecule type" value="Genomic_DNA"/>
</dbReference>
<evidence type="ECO:0000313" key="3">
    <source>
        <dbReference type="Proteomes" id="UP000054477"/>
    </source>
</evidence>
<feature type="region of interest" description="Disordered" evidence="1">
    <location>
        <begin position="45"/>
        <end position="92"/>
    </location>
</feature>
<accession>A0A0C9XU65</accession>
<reference evidence="2 3" key="1">
    <citation type="submission" date="2014-04" db="EMBL/GenBank/DDBJ databases">
        <authorList>
            <consortium name="DOE Joint Genome Institute"/>
            <person name="Kuo A."/>
            <person name="Kohler A."/>
            <person name="Nagy L.G."/>
            <person name="Floudas D."/>
            <person name="Copeland A."/>
            <person name="Barry K.W."/>
            <person name="Cichocki N."/>
            <person name="Veneault-Fourrey C."/>
            <person name="LaButti K."/>
            <person name="Lindquist E.A."/>
            <person name="Lipzen A."/>
            <person name="Lundell T."/>
            <person name="Morin E."/>
            <person name="Murat C."/>
            <person name="Sun H."/>
            <person name="Tunlid A."/>
            <person name="Henrissat B."/>
            <person name="Grigoriev I.V."/>
            <person name="Hibbett D.S."/>
            <person name="Martin F."/>
            <person name="Nordberg H.P."/>
            <person name="Cantor M.N."/>
            <person name="Hua S.X."/>
        </authorList>
    </citation>
    <scope>NUCLEOTIDE SEQUENCE [LARGE SCALE GENOMIC DNA]</scope>
    <source>
        <strain evidence="2 3">LaAM-08-1</strain>
    </source>
</reference>
<dbReference type="AlphaFoldDB" id="A0A0C9XU65"/>
<evidence type="ECO:0000313" key="2">
    <source>
        <dbReference type="EMBL" id="KIK01252.1"/>
    </source>
</evidence>
<feature type="compositionally biased region" description="Low complexity" evidence="1">
    <location>
        <begin position="105"/>
        <end position="116"/>
    </location>
</feature>
<reference evidence="3" key="2">
    <citation type="submission" date="2015-01" db="EMBL/GenBank/DDBJ databases">
        <title>Evolutionary Origins and Diversification of the Mycorrhizal Mutualists.</title>
        <authorList>
            <consortium name="DOE Joint Genome Institute"/>
            <consortium name="Mycorrhizal Genomics Consortium"/>
            <person name="Kohler A."/>
            <person name="Kuo A."/>
            <person name="Nagy L.G."/>
            <person name="Floudas D."/>
            <person name="Copeland A."/>
            <person name="Barry K.W."/>
            <person name="Cichocki N."/>
            <person name="Veneault-Fourrey C."/>
            <person name="LaButti K."/>
            <person name="Lindquist E.A."/>
            <person name="Lipzen A."/>
            <person name="Lundell T."/>
            <person name="Morin E."/>
            <person name="Murat C."/>
            <person name="Riley R."/>
            <person name="Ohm R."/>
            <person name="Sun H."/>
            <person name="Tunlid A."/>
            <person name="Henrissat B."/>
            <person name="Grigoriev I.V."/>
            <person name="Hibbett D.S."/>
            <person name="Martin F."/>
        </authorList>
    </citation>
    <scope>NUCLEOTIDE SEQUENCE [LARGE SCALE GENOMIC DNA]</scope>
    <source>
        <strain evidence="3">LaAM-08-1</strain>
    </source>
</reference>
<sequence>MRPIKKVQEDSDRDMVDLDLPNVLKIRLPALTSKIKTLLDLAKKHKPMTAAPSSDDEPPIVPKRRGHPPKPNTSPSTTASPPSRPARFSASDSKTPTWFALYDISTSGSSDESTTSCNTPAVSERQI</sequence>